<dbReference type="Pfam" id="PF03819">
    <property type="entry name" value="MazG"/>
    <property type="match status" value="2"/>
</dbReference>
<dbReference type="EMBL" id="AVCI01000005">
    <property type="protein sequence ID" value="KFN43406.1"/>
    <property type="molecule type" value="Genomic_DNA"/>
</dbReference>
<reference evidence="2 3" key="1">
    <citation type="submission" date="2013-09" db="EMBL/GenBank/DDBJ databases">
        <title>Genome sequencing of Arenimonas oryziterrae.</title>
        <authorList>
            <person name="Chen F."/>
            <person name="Wang G."/>
        </authorList>
    </citation>
    <scope>NUCLEOTIDE SEQUENCE [LARGE SCALE GENOMIC DNA]</scope>
    <source>
        <strain evidence="2 3">YC6267</strain>
    </source>
</reference>
<organism evidence="2 3">
    <name type="scientific">Arenimonas oryziterrae DSM 21050 = YC6267</name>
    <dbReference type="NCBI Taxonomy" id="1121015"/>
    <lineage>
        <taxon>Bacteria</taxon>
        <taxon>Pseudomonadati</taxon>
        <taxon>Pseudomonadota</taxon>
        <taxon>Gammaproteobacteria</taxon>
        <taxon>Lysobacterales</taxon>
        <taxon>Lysobacteraceae</taxon>
        <taxon>Arenimonas</taxon>
    </lineage>
</organism>
<name>A0A091AVH4_9GAMM</name>
<gene>
    <name evidence="2" type="ORF">N789_09025</name>
</gene>
<dbReference type="GO" id="GO:0046047">
    <property type="term" value="P:TTP catabolic process"/>
    <property type="evidence" value="ECO:0007669"/>
    <property type="project" value="TreeGrafter"/>
</dbReference>
<dbReference type="GO" id="GO:0046061">
    <property type="term" value="P:dATP catabolic process"/>
    <property type="evidence" value="ECO:0007669"/>
    <property type="project" value="TreeGrafter"/>
</dbReference>
<dbReference type="AlphaFoldDB" id="A0A091AVH4"/>
<dbReference type="GO" id="GO:0006203">
    <property type="term" value="P:dGTP catabolic process"/>
    <property type="evidence" value="ECO:0007669"/>
    <property type="project" value="TreeGrafter"/>
</dbReference>
<keyword evidence="3" id="KW-1185">Reference proteome</keyword>
<dbReference type="eggNOG" id="COG3956">
    <property type="taxonomic scope" value="Bacteria"/>
</dbReference>
<dbReference type="GO" id="GO:0047429">
    <property type="term" value="F:nucleoside triphosphate diphosphatase activity"/>
    <property type="evidence" value="ECO:0007669"/>
    <property type="project" value="InterPro"/>
</dbReference>
<dbReference type="RefSeq" id="WP_022968275.1">
    <property type="nucleotide sequence ID" value="NZ_ATVD01000001.1"/>
</dbReference>
<dbReference type="GO" id="GO:0006950">
    <property type="term" value="P:response to stress"/>
    <property type="evidence" value="ECO:0007669"/>
    <property type="project" value="UniProtKB-ARBA"/>
</dbReference>
<dbReference type="OrthoDB" id="9808939at2"/>
<dbReference type="PATRIC" id="fig|1121015.4.peg.1296"/>
<dbReference type="NCBIfam" id="TIGR00444">
    <property type="entry name" value="mazG"/>
    <property type="match status" value="1"/>
</dbReference>
<dbReference type="FunFam" id="1.10.287.1080:FF:000001">
    <property type="entry name" value="Nucleoside triphosphate pyrophosphohydrolase"/>
    <property type="match status" value="1"/>
</dbReference>
<sequence length="269" mass="30133">MSRSSDISELLTIMARLRDPDGGCPWDVKQNFATIAPYTIEEAYEVADAIDRGDMADLQDELGDLLLQVVFHSRMAEEAGHFAFGDVVAAICDKMVRRHPHVFAGASVADLEAQTAEWEAGKKREREARNGSDTSALAGIARGLPEWQRATKLQKRAAAVGFDWPSVEPVFDKLHEEIEEVRAEFREGVGHEALEDEIGDVLFVVANLARHGKVDFGNALRRANAKFERRYRRMEVLAEQEGVDLPALSLDDQDAYWNRAKAEEKNRQP</sequence>
<proteinExistence type="predicted"/>
<dbReference type="InterPro" id="IPR048015">
    <property type="entry name" value="NTP-PPase_MazG-like_N"/>
</dbReference>
<dbReference type="GO" id="GO:0046076">
    <property type="term" value="P:dTTP catabolic process"/>
    <property type="evidence" value="ECO:0007669"/>
    <property type="project" value="TreeGrafter"/>
</dbReference>
<feature type="domain" description="NTP pyrophosphohydrolase MazG-like" evidence="1">
    <location>
        <begin position="30"/>
        <end position="103"/>
    </location>
</feature>
<dbReference type="InterPro" id="IPR004518">
    <property type="entry name" value="MazG-like_dom"/>
</dbReference>
<dbReference type="SUPFAM" id="SSF101386">
    <property type="entry name" value="all-alpha NTP pyrophosphatases"/>
    <property type="match status" value="2"/>
</dbReference>
<dbReference type="PANTHER" id="PTHR30522">
    <property type="entry name" value="NUCLEOSIDE TRIPHOSPHATE PYROPHOSPHOHYDROLASE"/>
    <property type="match status" value="1"/>
</dbReference>
<evidence type="ECO:0000313" key="2">
    <source>
        <dbReference type="EMBL" id="KFN43406.1"/>
    </source>
</evidence>
<dbReference type="InterPro" id="IPR011551">
    <property type="entry name" value="NTP_PyrPHydrolase_MazG"/>
</dbReference>
<dbReference type="Proteomes" id="UP000029385">
    <property type="component" value="Unassembled WGS sequence"/>
</dbReference>
<protein>
    <recommendedName>
        <fullName evidence="1">NTP pyrophosphohydrolase MazG-like domain-containing protein</fullName>
    </recommendedName>
</protein>
<evidence type="ECO:0000259" key="1">
    <source>
        <dbReference type="Pfam" id="PF03819"/>
    </source>
</evidence>
<dbReference type="CDD" id="cd11529">
    <property type="entry name" value="NTP-PPase_MazG_Cterm"/>
    <property type="match status" value="1"/>
</dbReference>
<dbReference type="CDD" id="cd11528">
    <property type="entry name" value="NTP-PPase_MazG_Nterm"/>
    <property type="match status" value="1"/>
</dbReference>
<accession>A0A091AVH4</accession>
<dbReference type="InterPro" id="IPR048011">
    <property type="entry name" value="NTP-PPase_MazG-like_C"/>
</dbReference>
<dbReference type="Gene3D" id="1.10.287.1080">
    <property type="entry name" value="MazG-like"/>
    <property type="match status" value="2"/>
</dbReference>
<dbReference type="STRING" id="1121015.GCA_000420545_00620"/>
<dbReference type="PANTHER" id="PTHR30522:SF0">
    <property type="entry name" value="NUCLEOSIDE TRIPHOSPHATE PYROPHOSPHOHYDROLASE"/>
    <property type="match status" value="1"/>
</dbReference>
<comment type="caution">
    <text evidence="2">The sequence shown here is derived from an EMBL/GenBank/DDBJ whole genome shotgun (WGS) entry which is preliminary data.</text>
</comment>
<dbReference type="GO" id="GO:0046081">
    <property type="term" value="P:dUTP catabolic process"/>
    <property type="evidence" value="ECO:0007669"/>
    <property type="project" value="TreeGrafter"/>
</dbReference>
<feature type="domain" description="NTP pyrophosphohydrolase MazG-like" evidence="1">
    <location>
        <begin position="173"/>
        <end position="231"/>
    </location>
</feature>
<evidence type="ECO:0000313" key="3">
    <source>
        <dbReference type="Proteomes" id="UP000029385"/>
    </source>
</evidence>
<dbReference type="GO" id="GO:0046052">
    <property type="term" value="P:UTP catabolic process"/>
    <property type="evidence" value="ECO:0007669"/>
    <property type="project" value="TreeGrafter"/>
</dbReference>
<dbReference type="NCBIfam" id="NF007113">
    <property type="entry name" value="PRK09562.1"/>
    <property type="match status" value="1"/>
</dbReference>